<dbReference type="PANTHER" id="PTHR47669">
    <property type="entry name" value="PHOSPHATIDYLINOSITOL TRANSFER PROTEIN SFH5"/>
    <property type="match status" value="1"/>
</dbReference>
<dbReference type="EMBL" id="KN882016">
    <property type="protein sequence ID" value="KIY47068.1"/>
    <property type="molecule type" value="Genomic_DNA"/>
</dbReference>
<comment type="catalytic activity">
    <reaction evidence="14">
        <text>a 1,2-diacyl-sn-glycero-3-phospho-(1D-myo-inositol)(in) = a 1,2-diacyl-sn-glycero-3-phospho-(1D-myo-inositol)(out)</text>
        <dbReference type="Rhea" id="RHEA:38691"/>
        <dbReference type="ChEBI" id="CHEBI:57880"/>
    </reaction>
    <physiologicalReaction direction="left-to-right" evidence="14">
        <dbReference type="Rhea" id="RHEA:38692"/>
    </physiologicalReaction>
</comment>
<accession>A0A0D7A8E6</accession>
<evidence type="ECO:0000313" key="20">
    <source>
        <dbReference type="Proteomes" id="UP000054144"/>
    </source>
</evidence>
<protein>
    <recommendedName>
        <fullName evidence="4 16">Phosphatidylinositol transfer protein SFH5</fullName>
        <shortName evidence="16">PITP SFH5</shortName>
    </recommendedName>
</protein>
<organism evidence="19 20">
    <name type="scientific">Fistulina hepatica ATCC 64428</name>
    <dbReference type="NCBI Taxonomy" id="1128425"/>
    <lineage>
        <taxon>Eukaryota</taxon>
        <taxon>Fungi</taxon>
        <taxon>Dikarya</taxon>
        <taxon>Basidiomycota</taxon>
        <taxon>Agaricomycotina</taxon>
        <taxon>Agaricomycetes</taxon>
        <taxon>Agaricomycetidae</taxon>
        <taxon>Agaricales</taxon>
        <taxon>Fistulinaceae</taxon>
        <taxon>Fistulina</taxon>
    </lineage>
</organism>
<dbReference type="Gene3D" id="3.40.525.10">
    <property type="entry name" value="CRAL-TRIO lipid binding domain"/>
    <property type="match status" value="1"/>
</dbReference>
<dbReference type="Proteomes" id="UP000054144">
    <property type="component" value="Unassembled WGS sequence"/>
</dbReference>
<evidence type="ECO:0000256" key="7">
    <source>
        <dbReference type="ARBA" id="ARBA00022617"/>
    </source>
</evidence>
<dbReference type="Pfam" id="PF00650">
    <property type="entry name" value="CRAL_TRIO"/>
    <property type="match status" value="1"/>
</dbReference>
<evidence type="ECO:0000256" key="16">
    <source>
        <dbReference type="RuleBase" id="RU367059"/>
    </source>
</evidence>
<sequence>MSDATQPQPETVALSDEHPAPNAPEVEPTKEAVEEPAKEAAPATIVDEAPEPQNSLTEKFAEAEWTALKEFRGEVPTIFTEAFPDKAEAKTSPVTLWGVVIDPTNLKTDARVSVILMKFLRARNLSVAEAKHMLISTLRWRESFNIESVLKEEFPDDVFGKVGYIYGRDKEHRPVVYNLYGANPDLQAVFGDVPRFIRWRVALQEKSIQELDFVNVDQMVQVHDYEGVSLWSGAGKAAAREASAIFQDHYPEFLSKKYFVNVPILMVWIFYAFRPFISPATLAKFELVGRGQYALHEALSKNIDATELPKRYGGEAEGF</sequence>
<keyword evidence="11" id="KW-0408">Iron</keyword>
<evidence type="ECO:0000313" key="19">
    <source>
        <dbReference type="EMBL" id="KIY47068.1"/>
    </source>
</evidence>
<dbReference type="InterPro" id="IPR042938">
    <property type="entry name" value="Sfh5"/>
</dbReference>
<dbReference type="Pfam" id="PF03765">
    <property type="entry name" value="CRAL_TRIO_N"/>
    <property type="match status" value="1"/>
</dbReference>
<dbReference type="PROSITE" id="PS50191">
    <property type="entry name" value="CRAL_TRIO"/>
    <property type="match status" value="1"/>
</dbReference>
<dbReference type="GO" id="GO:0046872">
    <property type="term" value="F:metal ion binding"/>
    <property type="evidence" value="ECO:0007669"/>
    <property type="project" value="UniProtKB-KW"/>
</dbReference>
<evidence type="ECO:0000256" key="14">
    <source>
        <dbReference type="ARBA" id="ARBA00024146"/>
    </source>
</evidence>
<keyword evidence="6 16" id="KW-0963">Cytoplasm</keyword>
<keyword evidence="5 16" id="KW-0813">Transport</keyword>
<comment type="function">
    <text evidence="15">Non-classical phosphatidylinositol (PtdIns) transfer protein (PITP), which exhibits PtdIns-binding/transfer activity in the absence of detectable PtdCho-binding/transfer activity. Regulates PtdIns(4,5)P2 homeostasis at the plasma membrane. Heme-binding protein that may play a role in organic oxidant-induced stress responses.</text>
</comment>
<keyword evidence="20" id="KW-1185">Reference proteome</keyword>
<proteinExistence type="inferred from homology"/>
<dbReference type="SMART" id="SM00516">
    <property type="entry name" value="SEC14"/>
    <property type="match status" value="1"/>
</dbReference>
<dbReference type="InterPro" id="IPR001251">
    <property type="entry name" value="CRAL-TRIO_dom"/>
</dbReference>
<dbReference type="InterPro" id="IPR036865">
    <property type="entry name" value="CRAL-TRIO_dom_sf"/>
</dbReference>
<keyword evidence="13 16" id="KW-0472">Membrane</keyword>
<dbReference type="GO" id="GO:0005886">
    <property type="term" value="C:plasma membrane"/>
    <property type="evidence" value="ECO:0007669"/>
    <property type="project" value="TreeGrafter"/>
</dbReference>
<dbReference type="SUPFAM" id="SSF52087">
    <property type="entry name" value="CRAL/TRIO domain"/>
    <property type="match status" value="1"/>
</dbReference>
<feature type="domain" description="CRAL-TRIO" evidence="18">
    <location>
        <begin position="146"/>
        <end position="319"/>
    </location>
</feature>
<dbReference type="InterPro" id="IPR036273">
    <property type="entry name" value="CRAL/TRIO_N_dom_sf"/>
</dbReference>
<dbReference type="CDD" id="cd00170">
    <property type="entry name" value="SEC14"/>
    <property type="match status" value="1"/>
</dbReference>
<evidence type="ECO:0000256" key="8">
    <source>
        <dbReference type="ARBA" id="ARBA00022723"/>
    </source>
</evidence>
<dbReference type="GO" id="GO:0008526">
    <property type="term" value="F:phosphatidylinositol transfer activity"/>
    <property type="evidence" value="ECO:0007669"/>
    <property type="project" value="UniProtKB-UniRule"/>
</dbReference>
<feature type="compositionally biased region" description="Basic and acidic residues" evidence="17">
    <location>
        <begin position="27"/>
        <end position="38"/>
    </location>
</feature>
<dbReference type="AlphaFoldDB" id="A0A0D7A8E6"/>
<evidence type="ECO:0000256" key="1">
    <source>
        <dbReference type="ARBA" id="ARBA00001970"/>
    </source>
</evidence>
<dbReference type="InterPro" id="IPR011074">
    <property type="entry name" value="CRAL/TRIO_N_dom"/>
</dbReference>
<evidence type="ECO:0000259" key="18">
    <source>
        <dbReference type="PROSITE" id="PS50191"/>
    </source>
</evidence>
<dbReference type="SUPFAM" id="SSF46938">
    <property type="entry name" value="CRAL/TRIO N-terminal domain"/>
    <property type="match status" value="1"/>
</dbReference>
<evidence type="ECO:0000256" key="11">
    <source>
        <dbReference type="ARBA" id="ARBA00023004"/>
    </source>
</evidence>
<evidence type="ECO:0000256" key="15">
    <source>
        <dbReference type="ARBA" id="ARBA00024180"/>
    </source>
</evidence>
<evidence type="ECO:0000256" key="2">
    <source>
        <dbReference type="ARBA" id="ARBA00004406"/>
    </source>
</evidence>
<evidence type="ECO:0000256" key="12">
    <source>
        <dbReference type="ARBA" id="ARBA00023055"/>
    </source>
</evidence>
<keyword evidence="12 16" id="KW-0445">Lipid transport</keyword>
<feature type="region of interest" description="Disordered" evidence="17">
    <location>
        <begin position="1"/>
        <end position="54"/>
    </location>
</feature>
<name>A0A0D7A8E6_9AGAR</name>
<dbReference type="GO" id="GO:0005789">
    <property type="term" value="C:endoplasmic reticulum membrane"/>
    <property type="evidence" value="ECO:0007669"/>
    <property type="project" value="UniProtKB-SubCell"/>
</dbReference>
<keyword evidence="8" id="KW-0479">Metal-binding</keyword>
<evidence type="ECO:0000256" key="4">
    <source>
        <dbReference type="ARBA" id="ARBA00018320"/>
    </source>
</evidence>
<dbReference type="GO" id="GO:0017157">
    <property type="term" value="P:regulation of exocytosis"/>
    <property type="evidence" value="ECO:0007669"/>
    <property type="project" value="TreeGrafter"/>
</dbReference>
<dbReference type="GO" id="GO:0032541">
    <property type="term" value="C:cortical endoplasmic reticulum"/>
    <property type="evidence" value="ECO:0007669"/>
    <property type="project" value="TreeGrafter"/>
</dbReference>
<evidence type="ECO:0000256" key="17">
    <source>
        <dbReference type="SAM" id="MobiDB-lite"/>
    </source>
</evidence>
<comment type="cofactor">
    <cofactor evidence="1">
        <name>heme b</name>
        <dbReference type="ChEBI" id="CHEBI:60344"/>
    </cofactor>
</comment>
<dbReference type="GO" id="GO:0043001">
    <property type="term" value="P:Golgi to plasma membrane protein transport"/>
    <property type="evidence" value="ECO:0007669"/>
    <property type="project" value="TreeGrafter"/>
</dbReference>
<keyword evidence="7" id="KW-0349">Heme</keyword>
<evidence type="ECO:0000256" key="9">
    <source>
        <dbReference type="ARBA" id="ARBA00022824"/>
    </source>
</evidence>
<evidence type="ECO:0000256" key="5">
    <source>
        <dbReference type="ARBA" id="ARBA00022448"/>
    </source>
</evidence>
<comment type="similarity">
    <text evidence="3 16">Belongs to the SFH5 family.</text>
</comment>
<evidence type="ECO:0000256" key="10">
    <source>
        <dbReference type="ARBA" id="ARBA00022848"/>
    </source>
</evidence>
<dbReference type="OrthoDB" id="75724at2759"/>
<dbReference type="PANTHER" id="PTHR47669:SF1">
    <property type="entry name" value="PHOSPHATIDYLINOSITOL TRANSFER PROTEIN SFH5"/>
    <property type="match status" value="1"/>
</dbReference>
<keyword evidence="10 16" id="KW-0492">Microsome</keyword>
<reference evidence="19 20" key="1">
    <citation type="journal article" date="2015" name="Fungal Genet. Biol.">
        <title>Evolution of novel wood decay mechanisms in Agaricales revealed by the genome sequences of Fistulina hepatica and Cylindrobasidium torrendii.</title>
        <authorList>
            <person name="Floudas D."/>
            <person name="Held B.W."/>
            <person name="Riley R."/>
            <person name="Nagy L.G."/>
            <person name="Koehler G."/>
            <person name="Ransdell A.S."/>
            <person name="Younus H."/>
            <person name="Chow J."/>
            <person name="Chiniquy J."/>
            <person name="Lipzen A."/>
            <person name="Tritt A."/>
            <person name="Sun H."/>
            <person name="Haridas S."/>
            <person name="LaButti K."/>
            <person name="Ohm R.A."/>
            <person name="Kues U."/>
            <person name="Blanchette R.A."/>
            <person name="Grigoriev I.V."/>
            <person name="Minto R.E."/>
            <person name="Hibbett D.S."/>
        </authorList>
    </citation>
    <scope>NUCLEOTIDE SEQUENCE [LARGE SCALE GENOMIC DNA]</scope>
    <source>
        <strain evidence="19 20">ATCC 64428</strain>
    </source>
</reference>
<evidence type="ECO:0000256" key="3">
    <source>
        <dbReference type="ARBA" id="ARBA00006667"/>
    </source>
</evidence>
<evidence type="ECO:0000256" key="6">
    <source>
        <dbReference type="ARBA" id="ARBA00022490"/>
    </source>
</evidence>
<comment type="subcellular location">
    <subcellularLocation>
        <location evidence="16">Cytoplasm</location>
    </subcellularLocation>
    <subcellularLocation>
        <location evidence="2 16">Endoplasmic reticulum membrane</location>
        <topology evidence="2 16">Peripheral membrane protein</topology>
    </subcellularLocation>
    <subcellularLocation>
        <location evidence="16">Microsome membrane</location>
        <topology evidence="16">Peripheral membrane protein</topology>
    </subcellularLocation>
</comment>
<gene>
    <name evidence="19" type="ORF">FISHEDRAFT_46062</name>
</gene>
<keyword evidence="9 16" id="KW-0256">Endoplasmic reticulum</keyword>
<evidence type="ECO:0000256" key="13">
    <source>
        <dbReference type="ARBA" id="ARBA00023136"/>
    </source>
</evidence>
<dbReference type="GO" id="GO:0005829">
    <property type="term" value="C:cytosol"/>
    <property type="evidence" value="ECO:0007669"/>
    <property type="project" value="TreeGrafter"/>
</dbReference>